<keyword evidence="1" id="KW-0732">Signal</keyword>
<feature type="chain" id="PRO_5026809412" evidence="1">
    <location>
        <begin position="20"/>
        <end position="314"/>
    </location>
</feature>
<feature type="signal peptide" evidence="1">
    <location>
        <begin position="1"/>
        <end position="19"/>
    </location>
</feature>
<dbReference type="EMBL" id="CADCTQ010000462">
    <property type="protein sequence ID" value="CAA9302733.1"/>
    <property type="molecule type" value="Genomic_DNA"/>
</dbReference>
<keyword evidence="3" id="KW-0378">Hydrolase</keyword>
<evidence type="ECO:0000259" key="2">
    <source>
        <dbReference type="Pfam" id="PF06439"/>
    </source>
</evidence>
<evidence type="ECO:0000256" key="1">
    <source>
        <dbReference type="SAM" id="SignalP"/>
    </source>
</evidence>
<name>A0A6J4KEE9_9SPHI</name>
<sequence length="314" mass="33690">MFLPTLTRTLVLLCLSLLAAPPAAPAAAFVPVPIEGRWDITMQMSGKEMPAWLEVRHSGFETLVGQFVGAAGSARPVAKVEFAAGQLRFAVPPQWEKGTADLRFEGRLQGDGLSGTMTFPDGATGTWTAVRAPSLRREREPAWGQPITLLDGTSLAGWKPLGENQWQAAGGVLRNAKSGGNLVTERTFTDFKLHLEFRYPAGSNSGVYLRGRYEVQIADSTSAEPTADELGSIYGFVAPSFRATRAGGWQTFDITLVGRRVTVVLNGKTLICDREIPGITGGALDSREGTPGPLLLQGDHGPVEYRNIVLTPGK</sequence>
<dbReference type="AlphaFoldDB" id="A0A6J4KEE9"/>
<proteinExistence type="predicted"/>
<evidence type="ECO:0000313" key="3">
    <source>
        <dbReference type="EMBL" id="CAA9302733.1"/>
    </source>
</evidence>
<protein>
    <submittedName>
        <fullName evidence="3">Probable large multifunctional protein-putative glycosyl hydrolase</fullName>
    </submittedName>
</protein>
<dbReference type="GO" id="GO:0016787">
    <property type="term" value="F:hydrolase activity"/>
    <property type="evidence" value="ECO:0007669"/>
    <property type="project" value="UniProtKB-KW"/>
</dbReference>
<dbReference type="Pfam" id="PF06439">
    <property type="entry name" value="3keto-disac_hyd"/>
    <property type="match status" value="1"/>
</dbReference>
<dbReference type="Gene3D" id="2.60.120.560">
    <property type="entry name" value="Exo-inulinase, domain 1"/>
    <property type="match status" value="1"/>
</dbReference>
<feature type="domain" description="3-keto-alpha-glucoside-1,2-lyase/3-keto-2-hydroxy-glucal hydratase" evidence="2">
    <location>
        <begin position="146"/>
        <end position="310"/>
    </location>
</feature>
<reference evidence="3" key="1">
    <citation type="submission" date="2020-02" db="EMBL/GenBank/DDBJ databases">
        <authorList>
            <person name="Meier V. D."/>
        </authorList>
    </citation>
    <scope>NUCLEOTIDE SEQUENCE</scope>
    <source>
        <strain evidence="3">AVDCRST_MAG56</strain>
    </source>
</reference>
<accession>A0A6J4KEE9</accession>
<gene>
    <name evidence="3" type="ORF">AVDCRST_MAG56-5636</name>
</gene>
<organism evidence="3">
    <name type="scientific">uncultured Cytophagales bacterium</name>
    <dbReference type="NCBI Taxonomy" id="158755"/>
    <lineage>
        <taxon>Bacteria</taxon>
        <taxon>Pseudomonadati</taxon>
        <taxon>Bacteroidota</taxon>
        <taxon>Sphingobacteriia</taxon>
        <taxon>Sphingobacteriales</taxon>
        <taxon>environmental samples</taxon>
    </lineage>
</organism>
<dbReference type="InterPro" id="IPR010496">
    <property type="entry name" value="AL/BT2_dom"/>
</dbReference>